<comment type="caution">
    <text evidence="4">The sequence shown here is derived from an EMBL/GenBank/DDBJ whole genome shotgun (WGS) entry which is preliminary data.</text>
</comment>
<keyword evidence="2" id="KW-0175">Coiled coil</keyword>
<name>A0A4Y8T3Z6_BACTU</name>
<organism evidence="4 5">
    <name type="scientific">Bacillus thuringiensis</name>
    <dbReference type="NCBI Taxonomy" id="1428"/>
    <lineage>
        <taxon>Bacteria</taxon>
        <taxon>Bacillati</taxon>
        <taxon>Bacillota</taxon>
        <taxon>Bacilli</taxon>
        <taxon>Bacillales</taxon>
        <taxon>Bacillaceae</taxon>
        <taxon>Bacillus</taxon>
        <taxon>Bacillus cereus group</taxon>
    </lineage>
</organism>
<evidence type="ECO:0000256" key="2">
    <source>
        <dbReference type="SAM" id="Coils"/>
    </source>
</evidence>
<feature type="coiled-coil region" evidence="2">
    <location>
        <begin position="870"/>
        <end position="897"/>
    </location>
</feature>
<protein>
    <submittedName>
        <fullName evidence="4">GTP-binding protein</fullName>
    </submittedName>
</protein>
<keyword evidence="1" id="KW-0802">TPR repeat</keyword>
<dbReference type="EMBL" id="SCLP01000007">
    <property type="protein sequence ID" value="TFF45722.1"/>
    <property type="molecule type" value="Genomic_DNA"/>
</dbReference>
<evidence type="ECO:0000313" key="5">
    <source>
        <dbReference type="Proteomes" id="UP000297630"/>
    </source>
</evidence>
<dbReference type="Pfam" id="PF00350">
    <property type="entry name" value="Dynamin_N"/>
    <property type="match status" value="1"/>
</dbReference>
<dbReference type="InterPro" id="IPR019734">
    <property type="entry name" value="TPR_rpt"/>
</dbReference>
<evidence type="ECO:0000313" key="4">
    <source>
        <dbReference type="EMBL" id="TFF45722.1"/>
    </source>
</evidence>
<dbReference type="PANTHER" id="PTHR43681">
    <property type="entry name" value="TRANSMEMBRANE GTPASE FZO"/>
    <property type="match status" value="1"/>
</dbReference>
<dbReference type="AlphaFoldDB" id="A0A4Y8T3Z6"/>
<feature type="repeat" description="TPR" evidence="1">
    <location>
        <begin position="122"/>
        <end position="155"/>
    </location>
</feature>
<dbReference type="SUPFAM" id="SSF48452">
    <property type="entry name" value="TPR-like"/>
    <property type="match status" value="1"/>
</dbReference>
<evidence type="ECO:0000256" key="1">
    <source>
        <dbReference type="PROSITE-ProRule" id="PRU00339"/>
    </source>
</evidence>
<accession>A0A4Y8T3Z6</accession>
<sequence length="937" mass="110027">MYFQDIVGEKMRLEKQLIKKMYYETFLMENETKPTLDVLGQAYVNEEKNEISDGSYIRFAQGEFYYRHQDFEAAIFKWEKVSNELAPWAQKNIADAYFELNQLSVAENVYTSITTDNKILMTEIRLQLLSLYIEQNNFDSAFAVIKEAVSLNPDYPNVTKIARSFYEEQQDFDSAVELAVNELIRIESYPWFEVLKGYIDKGFTKHISPDYFYDALVTLNNVDQVQFTQMVSSLWNSYRNEQNYLLWLNTINEFFLHIEIHSSDIWNKISSLYEETYFALIQGQYMLRQLHDIIPNLLANWLKVVNPSYAAFPSAAVLAWDEIFPSKIDSANVKNAENLLSYSINHVNGLEYSLHLFESITDWAQKHNIEIGQRFRWLVDELADLRTNRILVTGTSGNGKTTFINSILGENILEKSISNVVVLKNDAHTEINAITDAAITTTEDISDYHNMMSQHHQTYRDRACVEFKLPCRFLNENKLTFVVTPGFNRNNDTRDEVFEYLNSVDELLFVLNADSPFTDKERDILLSIQEHTPNLQIHFLLNKIDNIYSEAEVKRVLQDTAARINTYFPQSRIFPYSSLYTSSQQLNELTEFIHFNFNHKNIDTERTEKLLFFIRKTITYLLDKRVEKENNLVDAIKWNEDMLVKLNGSINNLTAFEREKIHFITQSYRTMKTEITNDLTENIPKILQSCSDLMSEESDFGHMDTELNKAMNERVHKYLEQTVLPHLALSMQNWIATSHNELLQSQSYLEELSEGLNSLFGENRIQLECDFKVLDDWRRDTDRMTTSIQMGEVNILRRFTPAQFLLKSAGKLFGVLPKNKTMLYNKYKQHVENEDYTEVTDSIMKKFFLQFELFENTQERDIHIFFRNPFNCLKQTVENMQLEIQEKQELLHKMKSNPEVYHDSIMLFELRLRQCEVILHIGDDHTYTDVSLETSVE</sequence>
<proteinExistence type="predicted"/>
<feature type="domain" description="Dynamin N-terminal" evidence="3">
    <location>
        <begin position="390"/>
        <end position="526"/>
    </location>
</feature>
<dbReference type="Gene3D" id="3.40.50.300">
    <property type="entry name" value="P-loop containing nucleotide triphosphate hydrolases"/>
    <property type="match status" value="1"/>
</dbReference>
<evidence type="ECO:0000259" key="3">
    <source>
        <dbReference type="Pfam" id="PF00350"/>
    </source>
</evidence>
<dbReference type="InterPro" id="IPR045063">
    <property type="entry name" value="Dynamin_N"/>
</dbReference>
<dbReference type="Proteomes" id="UP000297630">
    <property type="component" value="Unassembled WGS sequence"/>
</dbReference>
<dbReference type="SUPFAM" id="SSF52540">
    <property type="entry name" value="P-loop containing nucleoside triphosphate hydrolases"/>
    <property type="match status" value="1"/>
</dbReference>
<dbReference type="InterPro" id="IPR011990">
    <property type="entry name" value="TPR-like_helical_dom_sf"/>
</dbReference>
<reference evidence="4 5" key="1">
    <citation type="submission" date="2019-01" db="EMBL/GenBank/DDBJ databases">
        <title>Draft genome sequence of Bacillus sp. DPC6431.</title>
        <authorList>
            <person name="Arbulu S."/>
            <person name="Murphy K."/>
            <person name="O'Sullivan O."/>
            <person name="Rea M.C."/>
            <person name="Hill C."/>
            <person name="Ross R.P."/>
        </authorList>
    </citation>
    <scope>NUCLEOTIDE SEQUENCE [LARGE SCALE GENOMIC DNA]</scope>
    <source>
        <strain evidence="4 5">DPC6431</strain>
    </source>
</reference>
<dbReference type="Gene3D" id="1.25.40.10">
    <property type="entry name" value="Tetratricopeptide repeat domain"/>
    <property type="match status" value="1"/>
</dbReference>
<dbReference type="PROSITE" id="PS50005">
    <property type="entry name" value="TPR"/>
    <property type="match status" value="1"/>
</dbReference>
<dbReference type="InterPro" id="IPR027417">
    <property type="entry name" value="P-loop_NTPase"/>
</dbReference>
<dbReference type="InterPro" id="IPR051943">
    <property type="entry name" value="TRAFAC_Dynamin-like_GTPase"/>
</dbReference>
<gene>
    <name evidence="4" type="ORF">EQ803_15765</name>
</gene>
<dbReference type="RefSeq" id="WP_125902911.1">
    <property type="nucleotide sequence ID" value="NZ_SCLP01000007.1"/>
</dbReference>
<dbReference type="PANTHER" id="PTHR43681:SF1">
    <property type="entry name" value="SARCALUMENIN"/>
    <property type="match status" value="1"/>
</dbReference>